<feature type="domain" description="FAD dependent oxidoreductase" evidence="11">
    <location>
        <begin position="383"/>
        <end position="418"/>
    </location>
</feature>
<evidence type="ECO:0000259" key="12">
    <source>
        <dbReference type="Pfam" id="PF07992"/>
    </source>
</evidence>
<evidence type="ECO:0000256" key="8">
    <source>
        <dbReference type="ARBA" id="ARBA00023004"/>
    </source>
</evidence>
<organism evidence="13 14">
    <name type="scientific">Clostridium estertheticum</name>
    <dbReference type="NCBI Taxonomy" id="238834"/>
    <lineage>
        <taxon>Bacteria</taxon>
        <taxon>Bacillati</taxon>
        <taxon>Bacillota</taxon>
        <taxon>Clostridia</taxon>
        <taxon>Eubacteriales</taxon>
        <taxon>Clostridiaceae</taxon>
        <taxon>Clostridium</taxon>
    </lineage>
</organism>
<dbReference type="GO" id="GO:0051536">
    <property type="term" value="F:iron-sulfur cluster binding"/>
    <property type="evidence" value="ECO:0007669"/>
    <property type="project" value="UniProtKB-KW"/>
</dbReference>
<dbReference type="AlphaFoldDB" id="A0A7Y3WUY7"/>
<dbReference type="Pfam" id="PF07992">
    <property type="entry name" value="Pyr_redox_2"/>
    <property type="match status" value="1"/>
</dbReference>
<feature type="domain" description="NADH:flavin oxidoreductase/NADH oxidase N-terminal" evidence="10">
    <location>
        <begin position="4"/>
        <end position="334"/>
    </location>
</feature>
<dbReference type="GO" id="GO:0046872">
    <property type="term" value="F:metal ion binding"/>
    <property type="evidence" value="ECO:0007669"/>
    <property type="project" value="UniProtKB-KW"/>
</dbReference>
<dbReference type="Gene3D" id="3.20.20.70">
    <property type="entry name" value="Aldolase class I"/>
    <property type="match status" value="1"/>
</dbReference>
<accession>A0A7Y3WUY7</accession>
<evidence type="ECO:0000256" key="1">
    <source>
        <dbReference type="ARBA" id="ARBA00001917"/>
    </source>
</evidence>
<keyword evidence="5" id="KW-0288">FMN</keyword>
<sequence length="643" mass="70008">MFNKLFEPMKIGNLEIKNRLVVPAMDSGTTTKEHLFSEQSFNYFAARAKGGFGLVITEFLCVSEEGLSGEAQAGIYDDSFIPNLTELAKRLHDNGAACFAQIHHAGMQSSRKATNQIAVGASSIPSPNNLQPVRELTTEEVWTLVGKFGDAAVRSKKAGFDGVEVHGAHGYLIGQFLSKSTNKRIDEFGGSTTARARFASEIIKNVKKKCGEDYPVIVRISADEDLENGNTIIDSKAQAKVLEEAGADAIHVSFGTIVSGSVALPNYIQPGFNSINSKEIKETVNIPVLCVGRINDPSIAESIILSGAADFVSIGRQSICDPEFANKIKENRLDEIFYCSGCMQRCFYTKTCEESDVGVSCMINPFSGKEGNWEIKKTEKAKKVVVVGAGPIGLQTAWILAKRGHNVTVLEKEQYAGGQYRLASVPPMKQDLSKTIHTYETLCNKYGAKIKYEVEATKEVLESYKADTIILATGSVPVIPPIKGIDGDNVYKANDILKGDRILGNQKVLIIGAGLVGCETAEFLNLYKNNITIVDMIKEMAPLLAKAPRRHLLARLKVAKVKFNPEIKVLEFTADGIKYEHNGDQEELSGFDSIVLGIGSKSYNPLLEVSEEICNEVYSIGDAKKASDAKMGIYEASKLAMSI</sequence>
<protein>
    <submittedName>
        <fullName evidence="13">FAD-dependent oxidoreductase</fullName>
    </submittedName>
</protein>
<dbReference type="InterPro" id="IPR013785">
    <property type="entry name" value="Aldolase_TIM"/>
</dbReference>
<comment type="caution">
    <text evidence="13">The sequence shown here is derived from an EMBL/GenBank/DDBJ whole genome shotgun (WGS) entry which is preliminary data.</text>
</comment>
<dbReference type="PRINTS" id="PR00368">
    <property type="entry name" value="FADPNR"/>
</dbReference>
<reference evidence="13 14" key="1">
    <citation type="submission" date="2020-05" db="EMBL/GenBank/DDBJ databases">
        <title>Complete genome of Clostridium estertheticum subspecies estertheticum, isolated from Vacuum packed lamb meat from New Zealand imported to Switzerland.</title>
        <authorList>
            <person name="Wambui J."/>
            <person name="Stevens M.J.A."/>
            <person name="Stephan R."/>
        </authorList>
    </citation>
    <scope>NUCLEOTIDE SEQUENCE [LARGE SCALE GENOMIC DNA]</scope>
    <source>
        <strain evidence="13 14">CEST001</strain>
    </source>
</reference>
<dbReference type="InterPro" id="IPR036188">
    <property type="entry name" value="FAD/NAD-bd_sf"/>
</dbReference>
<comment type="cofactor">
    <cofactor evidence="2">
        <name>[4Fe-4S] cluster</name>
        <dbReference type="ChEBI" id="CHEBI:49883"/>
    </cofactor>
</comment>
<dbReference type="PRINTS" id="PR00411">
    <property type="entry name" value="PNDRDTASEI"/>
</dbReference>
<dbReference type="SUPFAM" id="SSF51905">
    <property type="entry name" value="FAD/NAD(P)-binding domain"/>
    <property type="match status" value="1"/>
</dbReference>
<dbReference type="InterPro" id="IPR051793">
    <property type="entry name" value="NADH:flavin_oxidoreductase"/>
</dbReference>
<keyword evidence="6" id="KW-0479">Metal-binding</keyword>
<dbReference type="RefSeq" id="WP_171299160.1">
    <property type="nucleotide sequence ID" value="NZ_CP087098.1"/>
</dbReference>
<evidence type="ECO:0000256" key="7">
    <source>
        <dbReference type="ARBA" id="ARBA00023002"/>
    </source>
</evidence>
<dbReference type="GO" id="GO:0010181">
    <property type="term" value="F:FMN binding"/>
    <property type="evidence" value="ECO:0007669"/>
    <property type="project" value="InterPro"/>
</dbReference>
<evidence type="ECO:0000313" key="13">
    <source>
        <dbReference type="EMBL" id="NNU78614.1"/>
    </source>
</evidence>
<gene>
    <name evidence="13" type="ORF">HLQ16_22250</name>
</gene>
<dbReference type="Pfam" id="PF00724">
    <property type="entry name" value="Oxidored_FMN"/>
    <property type="match status" value="1"/>
</dbReference>
<dbReference type="SUPFAM" id="SSF51395">
    <property type="entry name" value="FMN-linked oxidoreductases"/>
    <property type="match status" value="1"/>
</dbReference>
<evidence type="ECO:0000256" key="4">
    <source>
        <dbReference type="ARBA" id="ARBA00022630"/>
    </source>
</evidence>
<comment type="cofactor">
    <cofactor evidence="1">
        <name>FMN</name>
        <dbReference type="ChEBI" id="CHEBI:58210"/>
    </cofactor>
</comment>
<dbReference type="CDD" id="cd02803">
    <property type="entry name" value="OYE_like_FMN_family"/>
    <property type="match status" value="1"/>
</dbReference>
<evidence type="ECO:0000256" key="3">
    <source>
        <dbReference type="ARBA" id="ARBA00011048"/>
    </source>
</evidence>
<dbReference type="InterPro" id="IPR001155">
    <property type="entry name" value="OxRdtase_FMN_N"/>
</dbReference>
<name>A0A7Y3WUY7_9CLOT</name>
<keyword evidence="8" id="KW-0408">Iron</keyword>
<evidence type="ECO:0000259" key="10">
    <source>
        <dbReference type="Pfam" id="PF00724"/>
    </source>
</evidence>
<comment type="similarity">
    <text evidence="3">In the N-terminal section; belongs to the NADH:flavin oxidoreductase/NADH oxidase family.</text>
</comment>
<dbReference type="PANTHER" id="PTHR42917">
    <property type="entry name" value="2,4-DIENOYL-COA REDUCTASE"/>
    <property type="match status" value="1"/>
</dbReference>
<keyword evidence="7" id="KW-0560">Oxidoreductase</keyword>
<dbReference type="PANTHER" id="PTHR42917:SF2">
    <property type="entry name" value="2,4-DIENOYL-COA REDUCTASE [(2E)-ENOYL-COA-PRODUCING]"/>
    <property type="match status" value="1"/>
</dbReference>
<proteinExistence type="inferred from homology"/>
<dbReference type="Proteomes" id="UP000531659">
    <property type="component" value="Unassembled WGS sequence"/>
</dbReference>
<evidence type="ECO:0000256" key="6">
    <source>
        <dbReference type="ARBA" id="ARBA00022723"/>
    </source>
</evidence>
<dbReference type="InterPro" id="IPR023753">
    <property type="entry name" value="FAD/NAD-binding_dom"/>
</dbReference>
<evidence type="ECO:0000256" key="5">
    <source>
        <dbReference type="ARBA" id="ARBA00022643"/>
    </source>
</evidence>
<evidence type="ECO:0000313" key="14">
    <source>
        <dbReference type="Proteomes" id="UP000531659"/>
    </source>
</evidence>
<feature type="domain" description="FAD/NAD(P)-binding" evidence="12">
    <location>
        <begin position="437"/>
        <end position="608"/>
    </location>
</feature>
<dbReference type="EMBL" id="JABEYB010000028">
    <property type="protein sequence ID" value="NNU78614.1"/>
    <property type="molecule type" value="Genomic_DNA"/>
</dbReference>
<evidence type="ECO:0000256" key="9">
    <source>
        <dbReference type="ARBA" id="ARBA00023014"/>
    </source>
</evidence>
<dbReference type="Gene3D" id="3.50.50.60">
    <property type="entry name" value="FAD/NAD(P)-binding domain"/>
    <property type="match status" value="1"/>
</dbReference>
<keyword evidence="4" id="KW-0285">Flavoprotein</keyword>
<evidence type="ECO:0000259" key="11">
    <source>
        <dbReference type="Pfam" id="PF01266"/>
    </source>
</evidence>
<dbReference type="GO" id="GO:0016491">
    <property type="term" value="F:oxidoreductase activity"/>
    <property type="evidence" value="ECO:0007669"/>
    <property type="project" value="UniProtKB-KW"/>
</dbReference>
<dbReference type="Pfam" id="PF01266">
    <property type="entry name" value="DAO"/>
    <property type="match status" value="1"/>
</dbReference>
<evidence type="ECO:0000256" key="2">
    <source>
        <dbReference type="ARBA" id="ARBA00001966"/>
    </source>
</evidence>
<dbReference type="Gene3D" id="3.40.50.720">
    <property type="entry name" value="NAD(P)-binding Rossmann-like Domain"/>
    <property type="match status" value="1"/>
</dbReference>
<dbReference type="InterPro" id="IPR006076">
    <property type="entry name" value="FAD-dep_OxRdtase"/>
</dbReference>
<keyword evidence="9" id="KW-0411">Iron-sulfur</keyword>